<dbReference type="PANTHER" id="PTHR46307:SF4">
    <property type="entry name" value="G9A, ISOFORM B"/>
    <property type="match status" value="1"/>
</dbReference>
<keyword evidence="1" id="KW-0040">ANK repeat</keyword>
<keyword evidence="5" id="KW-1185">Reference proteome</keyword>
<dbReference type="InterPro" id="IPR043550">
    <property type="entry name" value="EHMT1/EHMT2"/>
</dbReference>
<evidence type="ECO:0000313" key="4">
    <source>
        <dbReference type="EMBL" id="GAV03508.1"/>
    </source>
</evidence>
<dbReference type="InterPro" id="IPR001214">
    <property type="entry name" value="SET_dom"/>
</dbReference>
<dbReference type="Pfam" id="PF12796">
    <property type="entry name" value="Ank_2"/>
    <property type="match status" value="1"/>
</dbReference>
<dbReference type="Gene3D" id="1.25.40.20">
    <property type="entry name" value="Ankyrin repeat-containing domain"/>
    <property type="match status" value="2"/>
</dbReference>
<feature type="region of interest" description="Disordered" evidence="2">
    <location>
        <begin position="290"/>
        <end position="309"/>
    </location>
</feature>
<evidence type="ECO:0000256" key="2">
    <source>
        <dbReference type="SAM" id="MobiDB-lite"/>
    </source>
</evidence>
<feature type="compositionally biased region" description="Polar residues" evidence="2">
    <location>
        <begin position="1"/>
        <end position="23"/>
    </location>
</feature>
<proteinExistence type="predicted"/>
<dbReference type="SMART" id="SM00248">
    <property type="entry name" value="ANK"/>
    <property type="match status" value="5"/>
</dbReference>
<dbReference type="PROSITE" id="PS50297">
    <property type="entry name" value="ANK_REP_REGION"/>
    <property type="match status" value="3"/>
</dbReference>
<dbReference type="SUPFAM" id="SSF48403">
    <property type="entry name" value="Ankyrin repeat"/>
    <property type="match status" value="1"/>
</dbReference>
<dbReference type="GO" id="GO:0042054">
    <property type="term" value="F:histone methyltransferase activity"/>
    <property type="evidence" value="ECO:0007669"/>
    <property type="project" value="InterPro"/>
</dbReference>
<sequence length="1419" mass="159775">MADGWAQNTAVWDSDKVQSNPSTPEDVEMSVGRDTIHVGVAGGCLFEPDEEMGMVVDGVLVMPNNPQEKAPAAGASTRSWGSYLNEQQAEFRHEEPDGQWSQQHPFHQPYLQTSHQSNVQPEIDWAVRLRGPTVSFEQQSLWTLHPNSLRLEDQRPHFFHLRNSRLLAQPGRHRHVVPPDPAAISRRNMRQREMEEQERRKYVAPEKRARKTVNPRPPPRPRAVLVSAEDTEMVGTEEAADRPRPSKLRKRFAEDSPQVIDVVALGSRGGRTEKRAADLHKVEKSVDVGKKAVKKRTPTPASVPDDEDEAFEEEMTTVVGPPSSSALSEGSLDGVTRSLDKLRVRKYSYPSTQSGRLDATAWKSVNGEFGAIMQRCFCSVPSEDITKRETISQLELCEQELIKEKKIGTTCCAPYRNSPAGTKICDRNLEEGEQNQVRYLPQTAVLGFFCAKHSALLSQHKVCPYCNEFYENGNKTFLVCRAIEGEEHLFHLKCRSRMTMLQQCPHCLHDKRNTVEEWYTGPKKSSLRPMTKSSVQKDKHLFSDADFVTVELPDFQTSGGTFRFTGYIPKDQLDTLRSKDASSISERTELVASLLTIARNQPANRDALGQVVTQSPALLHNCAKCGDVLSVVLLHKMGCDINVAEASGLTPLMVAAINQQYAVVQALIVLGADLNLQDEEGRTALHWAAKKKEARLMRYLLKNKADLRMLDKKGFVATFWTMSWISYKELLSLVLDGIDLRCLDYDHWSLLHWAAFLFRNELLVFFLDLGMASLPDIWGDTPVHVAVRVGNFQFVQMLLMRNPPLVIWAENHKGQSPLQLAQHLLDNEPKAEEVAALQKTVELMRYFAISDPTEADASDKSTEGPVRGDVSGDITGGKSYLPIPCFNFVNRERYGKDPFIYSNVVVRSLFYQHQPKPLKSSEVKKPCKLSLEGQGGHCTVPQLCAAKSCGVRHVGKKGRVSVQAEMVNGFLVPSAELATFRVTGQPVAVPCDGKRPPTTVELARLVQRLSEQAAVRPDLRKDLCHIMAMLTSEFRKDSRSMDDLLPAIKLPAVVERKNGGQRLRSSSVGDFRRSGKKWWVSWKRKSRREDSGDKSYDSLPCYKMDLFRELEKANCEVFLKDAMVRFERAHPLERWDMSYYSPKAPGRHPPWRADARLDGEEAWSVAPRLCPASAKCFECEGGRQALKVKASSYATVERDGGEASYYDLSVSRILEGCSVYCHCDESCPQRATQWPTTARLALFYVDTTVQWGVMALTKITPGQFLAEYTGELVCGNLYSNDTYMYELQNLQTTDVHSTWVVDAKSVGNIARFFNHCCKPSAKTIEVFEHGVVVPRLCVFAVAEVHPGQQITLDYGDNWWKAKWDNEKIKCNCQHQLCKYRTAEDLNSIQNAAEEAPNDYQEPENESEEGDDSDPDYDVR</sequence>
<feature type="compositionally biased region" description="Basic and acidic residues" evidence="2">
    <location>
        <begin position="190"/>
        <end position="207"/>
    </location>
</feature>
<protein>
    <recommendedName>
        <fullName evidence="3">SET domain-containing protein</fullName>
    </recommendedName>
</protein>
<dbReference type="GO" id="GO:0008270">
    <property type="term" value="F:zinc ion binding"/>
    <property type="evidence" value="ECO:0007669"/>
    <property type="project" value="InterPro"/>
</dbReference>
<dbReference type="InterPro" id="IPR047762">
    <property type="entry name" value="EHMT_CRR"/>
</dbReference>
<reference evidence="4 5" key="1">
    <citation type="journal article" date="2016" name="Nat. Commun.">
        <title>Extremotolerant tardigrade genome and improved radiotolerance of human cultured cells by tardigrade-unique protein.</title>
        <authorList>
            <person name="Hashimoto T."/>
            <person name="Horikawa D.D."/>
            <person name="Saito Y."/>
            <person name="Kuwahara H."/>
            <person name="Kozuka-Hata H."/>
            <person name="Shin-I T."/>
            <person name="Minakuchi Y."/>
            <person name="Ohishi K."/>
            <person name="Motoyama A."/>
            <person name="Aizu T."/>
            <person name="Enomoto A."/>
            <person name="Kondo K."/>
            <person name="Tanaka S."/>
            <person name="Hara Y."/>
            <person name="Koshikawa S."/>
            <person name="Sagara H."/>
            <person name="Miura T."/>
            <person name="Yokobori S."/>
            <person name="Miyagawa K."/>
            <person name="Suzuki Y."/>
            <person name="Kubo T."/>
            <person name="Oyama M."/>
            <person name="Kohara Y."/>
            <person name="Fujiyama A."/>
            <person name="Arakawa K."/>
            <person name="Katayama T."/>
            <person name="Toyoda A."/>
            <person name="Kunieda T."/>
        </authorList>
    </citation>
    <scope>NUCLEOTIDE SEQUENCE [LARGE SCALE GENOMIC DNA]</scope>
    <source>
        <strain evidence="4 5">YOKOZUNA-1</strain>
    </source>
</reference>
<feature type="domain" description="SET" evidence="3">
    <location>
        <begin position="1238"/>
        <end position="1355"/>
    </location>
</feature>
<feature type="repeat" description="ANK" evidence="1">
    <location>
        <begin position="647"/>
        <end position="679"/>
    </location>
</feature>
<evidence type="ECO:0000256" key="1">
    <source>
        <dbReference type="PROSITE-ProRule" id="PRU00023"/>
    </source>
</evidence>
<dbReference type="InterPro" id="IPR002110">
    <property type="entry name" value="Ankyrin_rpt"/>
</dbReference>
<feature type="region of interest" description="Disordered" evidence="2">
    <location>
        <begin position="190"/>
        <end position="222"/>
    </location>
</feature>
<dbReference type="Pfam" id="PF00856">
    <property type="entry name" value="SET"/>
    <property type="match status" value="1"/>
</dbReference>
<dbReference type="STRING" id="947166.A0A1D1VUP9"/>
<feature type="compositionally biased region" description="Acidic residues" evidence="2">
    <location>
        <begin position="1400"/>
        <end position="1419"/>
    </location>
</feature>
<dbReference type="Pfam" id="PF13637">
    <property type="entry name" value="Ank_4"/>
    <property type="match status" value="1"/>
</dbReference>
<dbReference type="Proteomes" id="UP000186922">
    <property type="component" value="Unassembled WGS sequence"/>
</dbReference>
<dbReference type="InterPro" id="IPR036770">
    <property type="entry name" value="Ankyrin_rpt-contain_sf"/>
</dbReference>
<dbReference type="GO" id="GO:0002039">
    <property type="term" value="F:p53 binding"/>
    <property type="evidence" value="ECO:0007669"/>
    <property type="project" value="InterPro"/>
</dbReference>
<accession>A0A1D1VUP9</accession>
<dbReference type="OrthoDB" id="9995210at2759"/>
<feature type="repeat" description="ANK" evidence="1">
    <location>
        <begin position="778"/>
        <end position="799"/>
    </location>
</feature>
<dbReference type="PROSITE" id="PS50088">
    <property type="entry name" value="ANK_REPEAT"/>
    <property type="match status" value="3"/>
</dbReference>
<dbReference type="Pfam" id="PF21533">
    <property type="entry name" value="EHMT1-2_CRR"/>
    <property type="match status" value="1"/>
</dbReference>
<gene>
    <name evidence="4" type="primary">RvY_13917-1</name>
    <name evidence="4" type="synonym">RvY_13917.1</name>
    <name evidence="4" type="ORF">RvY_13917</name>
</gene>
<dbReference type="Gene3D" id="2.170.270.10">
    <property type="entry name" value="SET domain"/>
    <property type="match status" value="1"/>
</dbReference>
<name>A0A1D1VUP9_RAMVA</name>
<organism evidence="4 5">
    <name type="scientific">Ramazzottius varieornatus</name>
    <name type="common">Water bear</name>
    <name type="synonym">Tardigrade</name>
    <dbReference type="NCBI Taxonomy" id="947166"/>
    <lineage>
        <taxon>Eukaryota</taxon>
        <taxon>Metazoa</taxon>
        <taxon>Ecdysozoa</taxon>
        <taxon>Tardigrada</taxon>
        <taxon>Eutardigrada</taxon>
        <taxon>Parachela</taxon>
        <taxon>Hypsibioidea</taxon>
        <taxon>Ramazzottiidae</taxon>
        <taxon>Ramazzottius</taxon>
    </lineage>
</organism>
<feature type="region of interest" description="Disordered" evidence="2">
    <location>
        <begin position="1"/>
        <end position="28"/>
    </location>
</feature>
<feature type="region of interest" description="Disordered" evidence="2">
    <location>
        <begin position="1388"/>
        <end position="1419"/>
    </location>
</feature>
<comment type="caution">
    <text evidence="4">The sequence shown here is derived from an EMBL/GenBank/DDBJ whole genome shotgun (WGS) entry which is preliminary data.</text>
</comment>
<dbReference type="PANTHER" id="PTHR46307">
    <property type="entry name" value="G9A, ISOFORM B"/>
    <property type="match status" value="1"/>
</dbReference>
<dbReference type="GO" id="GO:0016279">
    <property type="term" value="F:protein-lysine N-methyltransferase activity"/>
    <property type="evidence" value="ECO:0007669"/>
    <property type="project" value="InterPro"/>
</dbReference>
<dbReference type="SMART" id="SM00317">
    <property type="entry name" value="SET"/>
    <property type="match status" value="1"/>
</dbReference>
<feature type="repeat" description="ANK" evidence="1">
    <location>
        <begin position="680"/>
        <end position="712"/>
    </location>
</feature>
<evidence type="ECO:0000259" key="3">
    <source>
        <dbReference type="PROSITE" id="PS50280"/>
    </source>
</evidence>
<dbReference type="PROSITE" id="PS50280">
    <property type="entry name" value="SET"/>
    <property type="match status" value="1"/>
</dbReference>
<evidence type="ECO:0000313" key="5">
    <source>
        <dbReference type="Proteomes" id="UP000186922"/>
    </source>
</evidence>
<dbReference type="SUPFAM" id="SSF82199">
    <property type="entry name" value="SET domain"/>
    <property type="match status" value="1"/>
</dbReference>
<dbReference type="EMBL" id="BDGG01000009">
    <property type="protein sequence ID" value="GAV03508.1"/>
    <property type="molecule type" value="Genomic_DNA"/>
</dbReference>
<dbReference type="InterPro" id="IPR046341">
    <property type="entry name" value="SET_dom_sf"/>
</dbReference>